<reference evidence="2" key="1">
    <citation type="submission" date="2021-03" db="EMBL/GenBank/DDBJ databases">
        <title>Draft genome sequence of rust myrtle Austropuccinia psidii MF-1, a brazilian biotype.</title>
        <authorList>
            <person name="Quecine M.C."/>
            <person name="Pachon D.M.R."/>
            <person name="Bonatelli M.L."/>
            <person name="Correr F.H."/>
            <person name="Franceschini L.M."/>
            <person name="Leite T.F."/>
            <person name="Margarido G.R.A."/>
            <person name="Almeida C.A."/>
            <person name="Ferrarezi J.A."/>
            <person name="Labate C.A."/>
        </authorList>
    </citation>
    <scope>NUCLEOTIDE SEQUENCE</scope>
    <source>
        <strain evidence="2">MF-1</strain>
    </source>
</reference>
<dbReference type="Pfam" id="PF22936">
    <property type="entry name" value="Pol_BBD"/>
    <property type="match status" value="1"/>
</dbReference>
<dbReference type="OrthoDB" id="1749787at2759"/>
<dbReference type="InterPro" id="IPR054722">
    <property type="entry name" value="PolX-like_BBD"/>
</dbReference>
<dbReference type="EMBL" id="AVOT02005264">
    <property type="protein sequence ID" value="MBW0478653.1"/>
    <property type="molecule type" value="Genomic_DNA"/>
</dbReference>
<protein>
    <recommendedName>
        <fullName evidence="1">Retrovirus-related Pol polyprotein from transposon TNT 1-94-like beta-barrel domain-containing protein</fullName>
    </recommendedName>
</protein>
<gene>
    <name evidence="2" type="ORF">O181_018368</name>
</gene>
<feature type="domain" description="Retrovirus-related Pol polyprotein from transposon TNT 1-94-like beta-barrel" evidence="1">
    <location>
        <begin position="90"/>
        <end position="163"/>
    </location>
</feature>
<dbReference type="AlphaFoldDB" id="A0A9Q3C7T0"/>
<dbReference type="Proteomes" id="UP000765509">
    <property type="component" value="Unassembled WGS sequence"/>
</dbReference>
<sequence length="192" mass="21678">MSPKGGFLLVNSFFAYLKFKSSHFVTSIAYSSRENSNPLSNTIFSKNYHNPLANHSEEDCWKLHPEKRPKNDKPVKALLAKNDTSSKLPFVLDSGASTNMVNHLKLFEDIDMRKQEIELADGSIIEALGTGTNRLECKNVILKLSNTLFIPNLATKLISMATFLRIKHIFFSSNHEEFEVIDIEGNQVVSRC</sequence>
<accession>A0A9Q3C7T0</accession>
<organism evidence="2 3">
    <name type="scientific">Austropuccinia psidii MF-1</name>
    <dbReference type="NCBI Taxonomy" id="1389203"/>
    <lineage>
        <taxon>Eukaryota</taxon>
        <taxon>Fungi</taxon>
        <taxon>Dikarya</taxon>
        <taxon>Basidiomycota</taxon>
        <taxon>Pucciniomycotina</taxon>
        <taxon>Pucciniomycetes</taxon>
        <taxon>Pucciniales</taxon>
        <taxon>Sphaerophragmiaceae</taxon>
        <taxon>Austropuccinia</taxon>
    </lineage>
</organism>
<comment type="caution">
    <text evidence="2">The sequence shown here is derived from an EMBL/GenBank/DDBJ whole genome shotgun (WGS) entry which is preliminary data.</text>
</comment>
<keyword evidence="3" id="KW-1185">Reference proteome</keyword>
<evidence type="ECO:0000313" key="3">
    <source>
        <dbReference type="Proteomes" id="UP000765509"/>
    </source>
</evidence>
<evidence type="ECO:0000313" key="2">
    <source>
        <dbReference type="EMBL" id="MBW0478653.1"/>
    </source>
</evidence>
<evidence type="ECO:0000259" key="1">
    <source>
        <dbReference type="Pfam" id="PF22936"/>
    </source>
</evidence>
<name>A0A9Q3C7T0_9BASI</name>
<proteinExistence type="predicted"/>